<keyword evidence="6" id="KW-1185">Reference proteome</keyword>
<dbReference type="OrthoDB" id="9810734at2"/>
<dbReference type="AlphaFoldDB" id="A0A5J6Z9E2"/>
<dbReference type="PRINTS" id="PR00081">
    <property type="entry name" value="GDHRDH"/>
</dbReference>
<evidence type="ECO:0000313" key="5">
    <source>
        <dbReference type="EMBL" id="QFQ02313.1"/>
    </source>
</evidence>
<dbReference type="GO" id="GO:0016491">
    <property type="term" value="F:oxidoreductase activity"/>
    <property type="evidence" value="ECO:0007669"/>
    <property type="project" value="UniProtKB-KW"/>
</dbReference>
<dbReference type="Pfam" id="PF00106">
    <property type="entry name" value="adh_short"/>
    <property type="match status" value="1"/>
</dbReference>
<evidence type="ECO:0000256" key="2">
    <source>
        <dbReference type="ARBA" id="ARBA00023002"/>
    </source>
</evidence>
<dbReference type="Proteomes" id="UP000326711">
    <property type="component" value="Chromosome"/>
</dbReference>
<dbReference type="SMART" id="SM00822">
    <property type="entry name" value="PKS_KR"/>
    <property type="match status" value="1"/>
</dbReference>
<dbReference type="Gene3D" id="3.40.50.720">
    <property type="entry name" value="NAD(P)-binding Rossmann-like Domain"/>
    <property type="match status" value="1"/>
</dbReference>
<gene>
    <name evidence="5" type="primary">isfD2</name>
    <name evidence="5" type="ORF">CUROG_04695</name>
</gene>
<dbReference type="KEGG" id="cuo:CUROG_04695"/>
<dbReference type="EMBL" id="CP045032">
    <property type="protein sequence ID" value="QFQ02313.1"/>
    <property type="molecule type" value="Genomic_DNA"/>
</dbReference>
<dbReference type="PRINTS" id="PR00080">
    <property type="entry name" value="SDRFAMILY"/>
</dbReference>
<dbReference type="InterPro" id="IPR002347">
    <property type="entry name" value="SDR_fam"/>
</dbReference>
<evidence type="ECO:0000256" key="1">
    <source>
        <dbReference type="ARBA" id="ARBA00006484"/>
    </source>
</evidence>
<reference evidence="6" key="1">
    <citation type="submission" date="2019-10" db="EMBL/GenBank/DDBJ databases">
        <title>Complete genome sequence of Corynebacterium urogenitalis DSM 108747, isolated from the genital tract of a cow.</title>
        <authorList>
            <person name="Ruckert C."/>
            <person name="Ballas P."/>
            <person name="Wagener K."/>
            <person name="Drillich M."/>
            <person name="Kaempfer P."/>
            <person name="Busse H.-J."/>
            <person name="Ehling-Schulz M."/>
        </authorList>
    </citation>
    <scope>NUCLEOTIDE SEQUENCE [LARGE SCALE GENOMIC DNA]</scope>
    <source>
        <strain evidence="6">LMM 1652</strain>
    </source>
</reference>
<accession>A0A5J6Z9E2</accession>
<dbReference type="PIRSF" id="PIRSF000126">
    <property type="entry name" value="11-beta-HSD1"/>
    <property type="match status" value="1"/>
</dbReference>
<keyword evidence="2 5" id="KW-0560">Oxidoreductase</keyword>
<dbReference type="CDD" id="cd05233">
    <property type="entry name" value="SDR_c"/>
    <property type="match status" value="1"/>
</dbReference>
<dbReference type="PANTHER" id="PTHR44196">
    <property type="entry name" value="DEHYDROGENASE/REDUCTASE SDR FAMILY MEMBER 7B"/>
    <property type="match status" value="1"/>
</dbReference>
<dbReference type="GO" id="GO:0016020">
    <property type="term" value="C:membrane"/>
    <property type="evidence" value="ECO:0007669"/>
    <property type="project" value="TreeGrafter"/>
</dbReference>
<sequence length="264" mass="28382">MKPINYRKETVLITGASSGLGVEFARRLAAKGANLVLVARREGRLRALAELLSESYGIRAVAVAKDLSVPGAGTALKDELDGQNIVVTSLINNAGFANYSPFDQLDAKALHNEIAVNIDALVELTRAYLPSFTKRGSGFLVNVSSIAGMQPSPGLAVYGASKAFVLNFTEALWAENRRHGVRILALCPGPTETEFFHVAGSDKADGGLKRMEPEDVVNDCLSTLEKKSPPPSRVVGTSNEVLTTIAGFLPRRIVARLTHMRMKH</sequence>
<dbReference type="RefSeq" id="WP_151902691.1">
    <property type="nucleotide sequence ID" value="NZ_CP045032.1"/>
</dbReference>
<feature type="domain" description="Ketoreductase" evidence="4">
    <location>
        <begin position="9"/>
        <end position="193"/>
    </location>
</feature>
<evidence type="ECO:0000256" key="3">
    <source>
        <dbReference type="RuleBase" id="RU000363"/>
    </source>
</evidence>
<dbReference type="SUPFAM" id="SSF51735">
    <property type="entry name" value="NAD(P)-binding Rossmann-fold domains"/>
    <property type="match status" value="1"/>
</dbReference>
<proteinExistence type="inferred from homology"/>
<dbReference type="InterPro" id="IPR036291">
    <property type="entry name" value="NAD(P)-bd_dom_sf"/>
</dbReference>
<dbReference type="EC" id="1.1.1.313" evidence="5"/>
<comment type="similarity">
    <text evidence="1 3">Belongs to the short-chain dehydrogenases/reductases (SDR) family.</text>
</comment>
<organism evidence="5 6">
    <name type="scientific">Corynebacterium urogenitale</name>
    <dbReference type="NCBI Taxonomy" id="2487892"/>
    <lineage>
        <taxon>Bacteria</taxon>
        <taxon>Bacillati</taxon>
        <taxon>Actinomycetota</taxon>
        <taxon>Actinomycetes</taxon>
        <taxon>Mycobacteriales</taxon>
        <taxon>Corynebacteriaceae</taxon>
        <taxon>Corynebacterium</taxon>
    </lineage>
</organism>
<evidence type="ECO:0000313" key="6">
    <source>
        <dbReference type="Proteomes" id="UP000326711"/>
    </source>
</evidence>
<dbReference type="InterPro" id="IPR057326">
    <property type="entry name" value="KR_dom"/>
</dbReference>
<dbReference type="PANTHER" id="PTHR44196:SF2">
    <property type="entry name" value="SHORT-CHAIN DEHYDROGENASE-RELATED"/>
    <property type="match status" value="1"/>
</dbReference>
<protein>
    <submittedName>
        <fullName evidence="5">Sulfoacetaldehyde reductase 2</fullName>
        <ecNumber evidence="5">1.1.1.313</ecNumber>
    </submittedName>
</protein>
<evidence type="ECO:0000259" key="4">
    <source>
        <dbReference type="SMART" id="SM00822"/>
    </source>
</evidence>
<name>A0A5J6Z9E2_9CORY</name>